<dbReference type="EMBL" id="RCHS01000123">
    <property type="protein sequence ID" value="RMX60700.1"/>
    <property type="molecule type" value="Genomic_DNA"/>
</dbReference>
<organism evidence="1 2">
    <name type="scientific">Pocillopora damicornis</name>
    <name type="common">Cauliflower coral</name>
    <name type="synonym">Millepora damicornis</name>
    <dbReference type="NCBI Taxonomy" id="46731"/>
    <lineage>
        <taxon>Eukaryota</taxon>
        <taxon>Metazoa</taxon>
        <taxon>Cnidaria</taxon>
        <taxon>Anthozoa</taxon>
        <taxon>Hexacorallia</taxon>
        <taxon>Scleractinia</taxon>
        <taxon>Astrocoeniina</taxon>
        <taxon>Pocilloporidae</taxon>
        <taxon>Pocillopora</taxon>
    </lineage>
</organism>
<protein>
    <recommendedName>
        <fullName evidence="3">YqaJ viral recombinase domain-containing protein</fullName>
    </recommendedName>
</protein>
<accession>A0A3M6V4C2</accession>
<sequence>MEKVAKDKYVKLFQREHKDAKFRECGLFIDESDQFIGASPDLLVECSCCGLGVLEKSGSSRLYQPNEYA</sequence>
<name>A0A3M6V4C2_POCDA</name>
<keyword evidence="2" id="KW-1185">Reference proteome</keyword>
<dbReference type="PANTHER" id="PTHR47526:SF3">
    <property type="entry name" value="PHD-TYPE DOMAIN-CONTAINING PROTEIN"/>
    <property type="match status" value="1"/>
</dbReference>
<evidence type="ECO:0000313" key="1">
    <source>
        <dbReference type="EMBL" id="RMX60700.1"/>
    </source>
</evidence>
<evidence type="ECO:0000313" key="2">
    <source>
        <dbReference type="Proteomes" id="UP000275408"/>
    </source>
</evidence>
<dbReference type="PANTHER" id="PTHR47526">
    <property type="entry name" value="ATP-DEPENDENT DNA HELICASE"/>
    <property type="match status" value="1"/>
</dbReference>
<dbReference type="Gene3D" id="3.90.320.10">
    <property type="match status" value="1"/>
</dbReference>
<comment type="caution">
    <text evidence="1">The sequence shown here is derived from an EMBL/GenBank/DDBJ whole genome shotgun (WGS) entry which is preliminary data.</text>
</comment>
<dbReference type="OrthoDB" id="10063170at2759"/>
<dbReference type="InterPro" id="IPR011604">
    <property type="entry name" value="PDDEXK-like_dom_sf"/>
</dbReference>
<dbReference type="Proteomes" id="UP000275408">
    <property type="component" value="Unassembled WGS sequence"/>
</dbReference>
<evidence type="ECO:0008006" key="3">
    <source>
        <dbReference type="Google" id="ProtNLM"/>
    </source>
</evidence>
<dbReference type="AlphaFoldDB" id="A0A3M6V4C2"/>
<proteinExistence type="predicted"/>
<reference evidence="1 2" key="1">
    <citation type="journal article" date="2018" name="Sci. Rep.">
        <title>Comparative analysis of the Pocillopora damicornis genome highlights role of immune system in coral evolution.</title>
        <authorList>
            <person name="Cunning R."/>
            <person name="Bay R.A."/>
            <person name="Gillette P."/>
            <person name="Baker A.C."/>
            <person name="Traylor-Knowles N."/>
        </authorList>
    </citation>
    <scope>NUCLEOTIDE SEQUENCE [LARGE SCALE GENOMIC DNA]</scope>
    <source>
        <strain evidence="1">RSMAS</strain>
        <tissue evidence="1">Whole animal</tissue>
    </source>
</reference>
<gene>
    <name evidence="1" type="ORF">pdam_00025484</name>
</gene>